<sequence>MVDTSQTGFALRVRQLLPDGWFPAAPAVGEAEKAPVLNALLQGFGSAFAWVWNLLEWTNQQTRLATMTGAFLDMFAADFFGTGLPRKQGESDAEYRKRIQEALFPSLSTRPDVENTIRYEVGQAGRVIEPRNAADCKGLGGAASPAIGGGYGYGTPGLRYGSRMVPFQLFAQLPTGDTAQPSTQTLTRIAAVMPAGTIAWTQDVESLDG</sequence>
<evidence type="ECO:0000313" key="1">
    <source>
        <dbReference type="EMBL" id="MCP1258581.1"/>
    </source>
</evidence>
<evidence type="ECO:0000313" key="2">
    <source>
        <dbReference type="Proteomes" id="UP001523528"/>
    </source>
</evidence>
<dbReference type="PIRSF" id="PIRSF028438">
    <property type="entry name" value="UCP028438"/>
    <property type="match status" value="1"/>
</dbReference>
<protein>
    <recommendedName>
        <fullName evidence="3">Phage tail protein</fullName>
    </recommendedName>
</protein>
<dbReference type="RefSeq" id="WP_253543995.1">
    <property type="nucleotide sequence ID" value="NZ_JAMYZY010000023.1"/>
</dbReference>
<dbReference type="InterPro" id="IPR016884">
    <property type="entry name" value="UCP028438"/>
</dbReference>
<dbReference type="EMBL" id="JAMYZZ010000011">
    <property type="protein sequence ID" value="MCP1258581.1"/>
    <property type="molecule type" value="Genomic_DNA"/>
</dbReference>
<organism evidence="1 2">
    <name type="scientific">Acetobacter lambici</name>
    <dbReference type="NCBI Taxonomy" id="1332824"/>
    <lineage>
        <taxon>Bacteria</taxon>
        <taxon>Pseudomonadati</taxon>
        <taxon>Pseudomonadota</taxon>
        <taxon>Alphaproteobacteria</taxon>
        <taxon>Acetobacterales</taxon>
        <taxon>Acetobacteraceae</taxon>
        <taxon>Acetobacter</taxon>
    </lineage>
</organism>
<gene>
    <name evidence="1" type="ORF">NKW50_08245</name>
</gene>
<name>A0ABT1F048_9PROT</name>
<reference evidence="1 2" key="1">
    <citation type="submission" date="2022-06" db="EMBL/GenBank/DDBJ databases">
        <title>Acetobacer genomes from food samples.</title>
        <authorList>
            <person name="Sombolestani A."/>
        </authorList>
    </citation>
    <scope>NUCLEOTIDE SEQUENCE [LARGE SCALE GENOMIC DNA]</scope>
    <source>
        <strain evidence="1 2">R-83285</strain>
    </source>
</reference>
<comment type="caution">
    <text evidence="1">The sequence shown here is derived from an EMBL/GenBank/DDBJ whole genome shotgun (WGS) entry which is preliminary data.</text>
</comment>
<accession>A0ABT1F048</accession>
<dbReference type="Proteomes" id="UP001523528">
    <property type="component" value="Unassembled WGS sequence"/>
</dbReference>
<proteinExistence type="predicted"/>
<evidence type="ECO:0008006" key="3">
    <source>
        <dbReference type="Google" id="ProtNLM"/>
    </source>
</evidence>
<keyword evidence="2" id="KW-1185">Reference proteome</keyword>